<protein>
    <submittedName>
        <fullName evidence="5">Helix-turn-helix domain containing protein</fullName>
    </submittedName>
</protein>
<dbReference type="Pfam" id="PF00440">
    <property type="entry name" value="TetR_N"/>
    <property type="match status" value="1"/>
</dbReference>
<dbReference type="InterPro" id="IPR050109">
    <property type="entry name" value="HTH-type_TetR-like_transc_reg"/>
</dbReference>
<dbReference type="EMBL" id="JAQFWQ010000003">
    <property type="protein sequence ID" value="MDA2809391.1"/>
    <property type="molecule type" value="Genomic_DNA"/>
</dbReference>
<keyword evidence="1" id="KW-0805">Transcription regulation</keyword>
<dbReference type="Gene3D" id="1.10.357.10">
    <property type="entry name" value="Tetracycline Repressor, domain 2"/>
    <property type="match status" value="1"/>
</dbReference>
<evidence type="ECO:0000313" key="6">
    <source>
        <dbReference type="Proteomes" id="UP001527866"/>
    </source>
</evidence>
<feature type="domain" description="HTH tetR-type" evidence="4">
    <location>
        <begin position="20"/>
        <end position="67"/>
    </location>
</feature>
<dbReference type="InterPro" id="IPR009057">
    <property type="entry name" value="Homeodomain-like_sf"/>
</dbReference>
<evidence type="ECO:0000256" key="3">
    <source>
        <dbReference type="ARBA" id="ARBA00023163"/>
    </source>
</evidence>
<accession>A0ABT4TYB9</accession>
<gene>
    <name evidence="5" type="ORF">O4J56_01965</name>
</gene>
<dbReference type="PANTHER" id="PTHR30055">
    <property type="entry name" value="HTH-TYPE TRANSCRIPTIONAL REGULATOR RUTR"/>
    <property type="match status" value="1"/>
</dbReference>
<keyword evidence="2" id="KW-0238">DNA-binding</keyword>
<proteinExistence type="predicted"/>
<keyword evidence="6" id="KW-1185">Reference proteome</keyword>
<dbReference type="PANTHER" id="PTHR30055:SF234">
    <property type="entry name" value="HTH-TYPE TRANSCRIPTIONAL REGULATOR BETI"/>
    <property type="match status" value="1"/>
</dbReference>
<dbReference type="InterPro" id="IPR001647">
    <property type="entry name" value="HTH_TetR"/>
</dbReference>
<evidence type="ECO:0000256" key="1">
    <source>
        <dbReference type="ARBA" id="ARBA00023015"/>
    </source>
</evidence>
<evidence type="ECO:0000259" key="4">
    <source>
        <dbReference type="Pfam" id="PF00440"/>
    </source>
</evidence>
<evidence type="ECO:0000313" key="5">
    <source>
        <dbReference type="EMBL" id="MDA2809391.1"/>
    </source>
</evidence>
<reference evidence="5 6" key="1">
    <citation type="submission" date="2023-01" db="EMBL/GenBank/DDBJ databases">
        <title>Draft genome sequence of Nocardiopsis sp. RSe5-2 isolated from halophytes.</title>
        <authorList>
            <person name="Duangmal K."/>
            <person name="Chantavorakit T."/>
        </authorList>
    </citation>
    <scope>NUCLEOTIDE SEQUENCE [LARGE SCALE GENOMIC DNA]</scope>
    <source>
        <strain evidence="5 6">RSe5-2</strain>
    </source>
</reference>
<dbReference type="RefSeq" id="WP_270683297.1">
    <property type="nucleotide sequence ID" value="NZ_JAQFWQ010000003.1"/>
</dbReference>
<comment type="caution">
    <text evidence="5">The sequence shown here is derived from an EMBL/GenBank/DDBJ whole genome shotgun (WGS) entry which is preliminary data.</text>
</comment>
<organism evidence="5 6">
    <name type="scientific">Nocardiopsis endophytica</name>
    <dbReference type="NCBI Taxonomy" id="3018445"/>
    <lineage>
        <taxon>Bacteria</taxon>
        <taxon>Bacillati</taxon>
        <taxon>Actinomycetota</taxon>
        <taxon>Actinomycetes</taxon>
        <taxon>Streptosporangiales</taxon>
        <taxon>Nocardiopsidaceae</taxon>
        <taxon>Nocardiopsis</taxon>
    </lineage>
</organism>
<dbReference type="SUPFAM" id="SSF46689">
    <property type="entry name" value="Homeodomain-like"/>
    <property type="match status" value="1"/>
</dbReference>
<dbReference type="Proteomes" id="UP001527866">
    <property type="component" value="Unassembled WGS sequence"/>
</dbReference>
<keyword evidence="3" id="KW-0804">Transcription</keyword>
<name>A0ABT4TYB9_9ACTN</name>
<sequence>MTVPPAASRYERSESTRVAIMDAAERLYAEEGLFAVSNRQVSEAAGQGNNAAVGYHFGTKADLVRAIVRRHTDSVEERRIAMVGRVRGSDDTRAWLACLVRPVTEHLDGLGVPTWFARFSVQVMADPVFRRIIVEEALSAPSLREIMHALDMRTRGIPDEVRRERGDMFRHLILNVCAERERNLAAGRPTLRGTWDEAATGLVDALHGLVLAPVSPSGGAAGSGA</sequence>
<evidence type="ECO:0000256" key="2">
    <source>
        <dbReference type="ARBA" id="ARBA00023125"/>
    </source>
</evidence>